<organism evidence="4 5">
    <name type="scientific">Alicyclobacillus fastidiosus</name>
    <dbReference type="NCBI Taxonomy" id="392011"/>
    <lineage>
        <taxon>Bacteria</taxon>
        <taxon>Bacillati</taxon>
        <taxon>Bacillota</taxon>
        <taxon>Bacilli</taxon>
        <taxon>Bacillales</taxon>
        <taxon>Alicyclobacillaceae</taxon>
        <taxon>Alicyclobacillus</taxon>
    </lineage>
</organism>
<dbReference type="SUPFAM" id="SSF48230">
    <property type="entry name" value="Chondroitin AC/alginate lyase"/>
    <property type="match status" value="1"/>
</dbReference>
<name>A0ABY6ZGU5_9BACL</name>
<keyword evidence="5" id="KW-1185">Reference proteome</keyword>
<dbReference type="Pfam" id="PF05426">
    <property type="entry name" value="Alginate_lyase"/>
    <property type="match status" value="1"/>
</dbReference>
<evidence type="ECO:0000256" key="2">
    <source>
        <dbReference type="ARBA" id="ARBA00023239"/>
    </source>
</evidence>
<dbReference type="RefSeq" id="WP_268005346.1">
    <property type="nucleotide sequence ID" value="NZ_BSUT01000001.1"/>
</dbReference>
<gene>
    <name evidence="4" type="ORF">NZD89_24855</name>
</gene>
<evidence type="ECO:0000259" key="3">
    <source>
        <dbReference type="Pfam" id="PF05426"/>
    </source>
</evidence>
<proteinExistence type="predicted"/>
<protein>
    <submittedName>
        <fullName evidence="4">Alginate lyase family protein</fullName>
    </submittedName>
</protein>
<feature type="domain" description="Alginate lyase" evidence="3">
    <location>
        <begin position="31"/>
        <end position="81"/>
    </location>
</feature>
<sequence length="146" mass="16953">MQKYLNTPYVVWIQLRYTTVYCGFVNFCTRTHYTLYDLQAFTILAELGERVGYNLWDYKTPDGRSLKKAYEFVVPYLNGEKWPYPEIEQEDLTNYAPYLRVAASQYGEKSFSEAADNVLGSEIQTNRVNLTTPKPIFKCSLSIGIK</sequence>
<evidence type="ECO:0000256" key="1">
    <source>
        <dbReference type="ARBA" id="ARBA00022729"/>
    </source>
</evidence>
<evidence type="ECO:0000313" key="4">
    <source>
        <dbReference type="EMBL" id="WAH41436.1"/>
    </source>
</evidence>
<keyword evidence="1" id="KW-0732">Signal</keyword>
<dbReference type="GO" id="GO:0016829">
    <property type="term" value="F:lyase activity"/>
    <property type="evidence" value="ECO:0007669"/>
    <property type="project" value="UniProtKB-KW"/>
</dbReference>
<keyword evidence="2 4" id="KW-0456">Lyase</keyword>
<dbReference type="InterPro" id="IPR008929">
    <property type="entry name" value="Chondroitin_lyas"/>
</dbReference>
<dbReference type="InterPro" id="IPR008397">
    <property type="entry name" value="Alginate_lyase_dom"/>
</dbReference>
<dbReference type="EMBL" id="CP104067">
    <property type="protein sequence ID" value="WAH41436.1"/>
    <property type="molecule type" value="Genomic_DNA"/>
</dbReference>
<reference evidence="4" key="1">
    <citation type="submission" date="2022-08" db="EMBL/GenBank/DDBJ databases">
        <title>Alicyclobacillus fastidiosus DSM 17978, complete genome.</title>
        <authorList>
            <person name="Wang Q."/>
            <person name="Cai R."/>
            <person name="Wang Z."/>
        </authorList>
    </citation>
    <scope>NUCLEOTIDE SEQUENCE</scope>
    <source>
        <strain evidence="4">DSM 17978</strain>
    </source>
</reference>
<dbReference type="Proteomes" id="UP001164761">
    <property type="component" value="Chromosome"/>
</dbReference>
<evidence type="ECO:0000313" key="5">
    <source>
        <dbReference type="Proteomes" id="UP001164761"/>
    </source>
</evidence>
<accession>A0ABY6ZGU5</accession>
<dbReference type="Gene3D" id="1.50.10.100">
    <property type="entry name" value="Chondroitin AC/alginate lyase"/>
    <property type="match status" value="1"/>
</dbReference>